<evidence type="ECO:0008006" key="3">
    <source>
        <dbReference type="Google" id="ProtNLM"/>
    </source>
</evidence>
<proteinExistence type="predicted"/>
<reference evidence="2" key="1">
    <citation type="submission" date="2023-09" db="EMBL/GenBank/DDBJ databases">
        <authorList>
            <person name="Li S."/>
            <person name="Li X."/>
            <person name="Zhang C."/>
            <person name="Zhao Z."/>
        </authorList>
    </citation>
    <scope>NUCLEOTIDE SEQUENCE [LARGE SCALE GENOMIC DNA]</scope>
    <source>
        <strain evidence="2">SQ345</strain>
    </source>
</reference>
<evidence type="ECO:0000313" key="1">
    <source>
        <dbReference type="EMBL" id="WNC67841.1"/>
    </source>
</evidence>
<organism evidence="1 2">
    <name type="scientific">Thalassotalea nanhaiensis</name>
    <dbReference type="NCBI Taxonomy" id="3065648"/>
    <lineage>
        <taxon>Bacteria</taxon>
        <taxon>Pseudomonadati</taxon>
        <taxon>Pseudomonadota</taxon>
        <taxon>Gammaproteobacteria</taxon>
        <taxon>Alteromonadales</taxon>
        <taxon>Colwelliaceae</taxon>
        <taxon>Thalassotalea</taxon>
    </lineage>
</organism>
<protein>
    <recommendedName>
        <fullName evidence="3">DUF1579 domain-containing protein</fullName>
    </recommendedName>
</protein>
<gene>
    <name evidence="1" type="ORF">RI845_15095</name>
</gene>
<keyword evidence="2" id="KW-1185">Reference proteome</keyword>
<dbReference type="Proteomes" id="UP001248581">
    <property type="component" value="Chromosome"/>
</dbReference>
<dbReference type="RefSeq" id="WP_348387000.1">
    <property type="nucleotide sequence ID" value="NZ_CP134146.1"/>
</dbReference>
<accession>A0ABY9TGK1</accession>
<dbReference type="EMBL" id="CP134146">
    <property type="protein sequence ID" value="WNC67841.1"/>
    <property type="molecule type" value="Genomic_DNA"/>
</dbReference>
<name>A0ABY9TGK1_9GAMM</name>
<sequence length="122" mass="14138">MFNRTQLIGNWHRSEKTGEESFSEFAQLFADGSFVFTFYTYNIDGTLLEEISEQGDWGLVGDIHFTITKAEIVNKQQYPADLEDEDNYQVYQISQLKDDSFTYQHILTGETFTLSRVQPSTN</sequence>
<evidence type="ECO:0000313" key="2">
    <source>
        <dbReference type="Proteomes" id="UP001248581"/>
    </source>
</evidence>